<sequence length="308" mass="34466">MLSHPRIVLSGFTRIVPLSTVIVDEASQIELGDYLPLLGNFGSKIKKLAFIGDDKQRTFDLTSLSVALTLALSFSVAPYGQDDLGNLSSIFELAHLHKDAVFLDTQCKYLLVLVILITELQSSDRMPKPIGQFISRHVYGGQLKTCHSIISRQSCRLIDVAKGKEQKSGNSWTNVSEADAVVRIAKQLHEQGKTTRIITPYDAQRNLLESRLKAASLPWENKCFNVDSFQGNEEDHIIISIVRSEKIGFLSNMRRTNVMLTRCKKSMLICTSRAFLQHKAKASLIGKLADEWGDDAWLTWQDVLAGKF</sequence>
<keyword evidence="3" id="KW-0347">Helicase</keyword>
<dbReference type="Gene3D" id="3.40.50.300">
    <property type="entry name" value="P-loop containing nucleotide triphosphate hydrolases"/>
    <property type="match status" value="1"/>
</dbReference>
<name>A0A165BDB4_9APHY</name>
<dbReference type="InParanoid" id="A0A165BDB4"/>
<reference evidence="6 7" key="1">
    <citation type="journal article" date="2016" name="Mol. Biol. Evol.">
        <title>Comparative Genomics of Early-Diverging Mushroom-Forming Fungi Provides Insights into the Origins of Lignocellulose Decay Capabilities.</title>
        <authorList>
            <person name="Nagy L.G."/>
            <person name="Riley R."/>
            <person name="Tritt A."/>
            <person name="Adam C."/>
            <person name="Daum C."/>
            <person name="Floudas D."/>
            <person name="Sun H."/>
            <person name="Yadav J.S."/>
            <person name="Pangilinan J."/>
            <person name="Larsson K.H."/>
            <person name="Matsuura K."/>
            <person name="Barry K."/>
            <person name="Labutti K."/>
            <person name="Kuo R."/>
            <person name="Ohm R.A."/>
            <person name="Bhattacharya S.S."/>
            <person name="Shirouzu T."/>
            <person name="Yoshinaga Y."/>
            <person name="Martin F.M."/>
            <person name="Grigoriev I.V."/>
            <person name="Hibbett D.S."/>
        </authorList>
    </citation>
    <scope>NUCLEOTIDE SEQUENCE [LARGE SCALE GENOMIC DNA]</scope>
    <source>
        <strain evidence="6 7">93-53</strain>
    </source>
</reference>
<dbReference type="RefSeq" id="XP_040758534.1">
    <property type="nucleotide sequence ID" value="XM_040905182.1"/>
</dbReference>
<dbReference type="PANTHER" id="PTHR43788">
    <property type="entry name" value="DNA2/NAM7 HELICASE FAMILY MEMBER"/>
    <property type="match status" value="1"/>
</dbReference>
<evidence type="ECO:0000256" key="1">
    <source>
        <dbReference type="ARBA" id="ARBA00022741"/>
    </source>
</evidence>
<dbReference type="InterPro" id="IPR047187">
    <property type="entry name" value="SF1_C_Upf1"/>
</dbReference>
<dbReference type="InterPro" id="IPR041679">
    <property type="entry name" value="DNA2/NAM7-like_C"/>
</dbReference>
<protein>
    <recommendedName>
        <fullName evidence="5">DNA2/NAM7 helicase-like C-terminal domain-containing protein</fullName>
    </recommendedName>
</protein>
<dbReference type="STRING" id="1314785.A0A165BDB4"/>
<dbReference type="InterPro" id="IPR050534">
    <property type="entry name" value="Coronavir_polyprotein_1ab"/>
</dbReference>
<dbReference type="GeneID" id="63822212"/>
<dbReference type="PANTHER" id="PTHR43788:SF8">
    <property type="entry name" value="DNA-BINDING PROTEIN SMUBP-2"/>
    <property type="match status" value="1"/>
</dbReference>
<accession>A0A165BDB4</accession>
<evidence type="ECO:0000313" key="7">
    <source>
        <dbReference type="Proteomes" id="UP000076871"/>
    </source>
</evidence>
<dbReference type="OrthoDB" id="6513042at2759"/>
<keyword evidence="2" id="KW-0378">Hydrolase</keyword>
<keyword evidence="4" id="KW-0067">ATP-binding</keyword>
<dbReference type="GO" id="GO:0043139">
    <property type="term" value="F:5'-3' DNA helicase activity"/>
    <property type="evidence" value="ECO:0007669"/>
    <property type="project" value="TreeGrafter"/>
</dbReference>
<dbReference type="SUPFAM" id="SSF52540">
    <property type="entry name" value="P-loop containing nucleoside triphosphate hydrolases"/>
    <property type="match status" value="1"/>
</dbReference>
<evidence type="ECO:0000259" key="5">
    <source>
        <dbReference type="Pfam" id="PF13087"/>
    </source>
</evidence>
<dbReference type="Pfam" id="PF13087">
    <property type="entry name" value="AAA_12"/>
    <property type="match status" value="1"/>
</dbReference>
<feature type="domain" description="DNA2/NAM7 helicase-like C-terminal" evidence="5">
    <location>
        <begin position="120"/>
        <end position="272"/>
    </location>
</feature>
<dbReference type="GO" id="GO:0016787">
    <property type="term" value="F:hydrolase activity"/>
    <property type="evidence" value="ECO:0007669"/>
    <property type="project" value="UniProtKB-KW"/>
</dbReference>
<dbReference type="InterPro" id="IPR027417">
    <property type="entry name" value="P-loop_NTPase"/>
</dbReference>
<evidence type="ECO:0000256" key="3">
    <source>
        <dbReference type="ARBA" id="ARBA00022806"/>
    </source>
</evidence>
<evidence type="ECO:0000256" key="2">
    <source>
        <dbReference type="ARBA" id="ARBA00022801"/>
    </source>
</evidence>
<evidence type="ECO:0000313" key="6">
    <source>
        <dbReference type="EMBL" id="KZT00794.1"/>
    </source>
</evidence>
<organism evidence="6 7">
    <name type="scientific">Laetiporus sulphureus 93-53</name>
    <dbReference type="NCBI Taxonomy" id="1314785"/>
    <lineage>
        <taxon>Eukaryota</taxon>
        <taxon>Fungi</taxon>
        <taxon>Dikarya</taxon>
        <taxon>Basidiomycota</taxon>
        <taxon>Agaricomycotina</taxon>
        <taxon>Agaricomycetes</taxon>
        <taxon>Polyporales</taxon>
        <taxon>Laetiporus</taxon>
    </lineage>
</organism>
<evidence type="ECO:0000256" key="4">
    <source>
        <dbReference type="ARBA" id="ARBA00022840"/>
    </source>
</evidence>
<keyword evidence="1" id="KW-0547">Nucleotide-binding</keyword>
<dbReference type="CDD" id="cd18808">
    <property type="entry name" value="SF1_C_Upf1"/>
    <property type="match status" value="1"/>
</dbReference>
<gene>
    <name evidence="6" type="ORF">LAESUDRAFT_665317</name>
</gene>
<keyword evidence="7" id="KW-1185">Reference proteome</keyword>
<dbReference type="EMBL" id="KV427677">
    <property type="protein sequence ID" value="KZT00794.1"/>
    <property type="molecule type" value="Genomic_DNA"/>
</dbReference>
<dbReference type="GO" id="GO:0005524">
    <property type="term" value="F:ATP binding"/>
    <property type="evidence" value="ECO:0007669"/>
    <property type="project" value="UniProtKB-KW"/>
</dbReference>
<proteinExistence type="predicted"/>
<dbReference type="AlphaFoldDB" id="A0A165BDB4"/>
<dbReference type="Proteomes" id="UP000076871">
    <property type="component" value="Unassembled WGS sequence"/>
</dbReference>